<evidence type="ECO:0000256" key="1">
    <source>
        <dbReference type="SAM" id="Coils"/>
    </source>
</evidence>
<dbReference type="InParanoid" id="A0A409WSN3"/>
<evidence type="ECO:0000313" key="4">
    <source>
        <dbReference type="Proteomes" id="UP000283269"/>
    </source>
</evidence>
<feature type="region of interest" description="Disordered" evidence="2">
    <location>
        <begin position="1"/>
        <end position="70"/>
    </location>
</feature>
<organism evidence="3 4">
    <name type="scientific">Psilocybe cyanescens</name>
    <dbReference type="NCBI Taxonomy" id="93625"/>
    <lineage>
        <taxon>Eukaryota</taxon>
        <taxon>Fungi</taxon>
        <taxon>Dikarya</taxon>
        <taxon>Basidiomycota</taxon>
        <taxon>Agaricomycotina</taxon>
        <taxon>Agaricomycetes</taxon>
        <taxon>Agaricomycetidae</taxon>
        <taxon>Agaricales</taxon>
        <taxon>Agaricineae</taxon>
        <taxon>Strophariaceae</taxon>
        <taxon>Psilocybe</taxon>
    </lineage>
</organism>
<feature type="compositionally biased region" description="Polar residues" evidence="2">
    <location>
        <begin position="1"/>
        <end position="26"/>
    </location>
</feature>
<proteinExistence type="predicted"/>
<feature type="coiled-coil region" evidence="1">
    <location>
        <begin position="77"/>
        <end position="118"/>
    </location>
</feature>
<evidence type="ECO:0000256" key="2">
    <source>
        <dbReference type="SAM" id="MobiDB-lite"/>
    </source>
</evidence>
<protein>
    <submittedName>
        <fullName evidence="3">Uncharacterized protein</fullName>
    </submittedName>
</protein>
<keyword evidence="1" id="KW-0175">Coiled coil</keyword>
<evidence type="ECO:0000313" key="3">
    <source>
        <dbReference type="EMBL" id="PPQ81530.1"/>
    </source>
</evidence>
<dbReference type="EMBL" id="NHYD01003240">
    <property type="protein sequence ID" value="PPQ81530.1"/>
    <property type="molecule type" value="Genomic_DNA"/>
</dbReference>
<keyword evidence="4" id="KW-1185">Reference proteome</keyword>
<accession>A0A409WSN3</accession>
<name>A0A409WSN3_PSICY</name>
<sequence length="133" mass="14357">MTEQRNTFRPTQPNTFVFPDETSTGNPAHLVIDPLLRGQPGSGSTRDRSAAGARAASVQPSATTNAAGIKAGPALNKSTAALEIHGLKERVTQLEEENESLKASINKIEHEGKKEKNRLTDELTAIRELIETI</sequence>
<dbReference type="AlphaFoldDB" id="A0A409WSN3"/>
<comment type="caution">
    <text evidence="3">The sequence shown here is derived from an EMBL/GenBank/DDBJ whole genome shotgun (WGS) entry which is preliminary data.</text>
</comment>
<reference evidence="3 4" key="1">
    <citation type="journal article" date="2018" name="Evol. Lett.">
        <title>Horizontal gene cluster transfer increased hallucinogenic mushroom diversity.</title>
        <authorList>
            <person name="Reynolds H.T."/>
            <person name="Vijayakumar V."/>
            <person name="Gluck-Thaler E."/>
            <person name="Korotkin H.B."/>
            <person name="Matheny P.B."/>
            <person name="Slot J.C."/>
        </authorList>
    </citation>
    <scope>NUCLEOTIDE SEQUENCE [LARGE SCALE GENOMIC DNA]</scope>
    <source>
        <strain evidence="3 4">2631</strain>
    </source>
</reference>
<gene>
    <name evidence="3" type="ORF">CVT25_013328</name>
</gene>
<dbReference type="Proteomes" id="UP000283269">
    <property type="component" value="Unassembled WGS sequence"/>
</dbReference>